<dbReference type="PANTHER" id="PTHR45639:SF6">
    <property type="entry name" value="HEAT SHOCK 70 KDA PROTEIN 4"/>
    <property type="match status" value="1"/>
</dbReference>
<feature type="region of interest" description="Disordered" evidence="7">
    <location>
        <begin position="504"/>
        <end position="578"/>
    </location>
</feature>
<accession>A0A8C4SAU1</accession>
<dbReference type="GO" id="GO:0005524">
    <property type="term" value="F:ATP binding"/>
    <property type="evidence" value="ECO:0007669"/>
    <property type="project" value="UniProtKB-KW"/>
</dbReference>
<dbReference type="PRINTS" id="PR00301">
    <property type="entry name" value="HEATSHOCK70"/>
</dbReference>
<evidence type="ECO:0000256" key="7">
    <source>
        <dbReference type="SAM" id="MobiDB-lite"/>
    </source>
</evidence>
<dbReference type="GO" id="GO:0005634">
    <property type="term" value="C:nucleus"/>
    <property type="evidence" value="ECO:0007669"/>
    <property type="project" value="TreeGrafter"/>
</dbReference>
<dbReference type="Gene3D" id="3.90.640.10">
    <property type="entry name" value="Actin, Chain A, domain 4"/>
    <property type="match status" value="1"/>
</dbReference>
<keyword evidence="6" id="KW-0067">ATP-binding</keyword>
<dbReference type="Gene3D" id="3.30.420.40">
    <property type="match status" value="2"/>
</dbReference>
<dbReference type="InterPro" id="IPR029048">
    <property type="entry name" value="HSP70_C_sf"/>
</dbReference>
<dbReference type="PANTHER" id="PTHR45639">
    <property type="entry name" value="HSC70CB, ISOFORM G-RELATED"/>
    <property type="match status" value="1"/>
</dbReference>
<evidence type="ECO:0000256" key="4">
    <source>
        <dbReference type="ARBA" id="ARBA00022553"/>
    </source>
</evidence>
<evidence type="ECO:0000313" key="8">
    <source>
        <dbReference type="Ensembl" id="ENSECRP00000011841.1"/>
    </source>
</evidence>
<dbReference type="AlphaFoldDB" id="A0A8C4SAU1"/>
<evidence type="ECO:0000256" key="5">
    <source>
        <dbReference type="ARBA" id="ARBA00022741"/>
    </source>
</evidence>
<dbReference type="InterPro" id="IPR029047">
    <property type="entry name" value="HSP70_peptide-bd_sf"/>
</dbReference>
<sequence length="849" mass="95645">MSVVGIDLGFQNCYVAVARAGGIETVANEYSDRCTPACVSFGPRNRSVGAAAKTQAITNCKNTVIGFKQFHGRAYSDPFIQLSKEHLSYELVQMPTGATGIKVMYMEEEKVFSAEQISGMLLTKLKETAENALKKPVADCVIAVPCFYTDAERRSVIDAAQIAGLNCLRLMNETTAVALSYGIYKQDLPTPEEKPRNVVFIDLGHSAYQVSVCAFNKGKLKVLATAFDPYLGGKDFDKMIVNYFCEEFAKKYKLDVKSKIRALLRLYQECEKLKKLMSANSSDLPMNIECFMNDIDVSGTMNRTHFEEMCSDLLARIEPPLRSILEQARLKKEDIYAVEIVGGAARIPAVKEKISKFFGKECSTTLNADEAVARGCALQCAILSPAFKVREFSITDLVPYSISLKWNSAAEEGLGNCEVFPKNHAAPFSKVLTFYRKDPFSLEAYYTCPKDLQYPDPIIGEFMIQKVIPQASGESSKVKVKVRVNIHGIFSVSSASLVEVLKSEENEEPMDTEQSSKDEENKMQVDQEDQKSPGENEQKETSEKKSDLEDMETSPEDVKQEKKNDHPPQAKKAKVKTKTVDLPIEQSLHWQLGNDVLNLFVESEGKMIMQDKLEKERNDAKNSVEEYVYDMRDKLSGLLEKFVCDEDRDSFTLKLEDTENWLYEDGEDQPKQVYIDKLAELKTLGQPILERYHEAEERPKAFDDLGKHIQQYLKVVDSFKNKDEQYLHLDAAEMDKVERFVMEAMEWMNSKMNQQNNSSLTVDPVITVKEIQAKTKELYSACNSVVSKPKPKVEPPKEEQKETEHNGPVNGQESTENPPAEAPCNEKEKAPDQASQTSTESKLPEMDID</sequence>
<keyword evidence="9" id="KW-1185">Reference proteome</keyword>
<comment type="subcellular location">
    <subcellularLocation>
        <location evidence="1">Cytoplasm</location>
    </subcellularLocation>
</comment>
<reference evidence="8" key="1">
    <citation type="submission" date="2021-06" db="EMBL/GenBank/DDBJ databases">
        <authorList>
            <consortium name="Wellcome Sanger Institute Data Sharing"/>
        </authorList>
    </citation>
    <scope>NUCLEOTIDE SEQUENCE [LARGE SCALE GENOMIC DNA]</scope>
</reference>
<dbReference type="GO" id="GO:0140662">
    <property type="term" value="F:ATP-dependent protein folding chaperone"/>
    <property type="evidence" value="ECO:0007669"/>
    <property type="project" value="InterPro"/>
</dbReference>
<evidence type="ECO:0000256" key="6">
    <source>
        <dbReference type="ARBA" id="ARBA00022840"/>
    </source>
</evidence>
<name>A0A8C4SAU1_ERPCA</name>
<dbReference type="SUPFAM" id="SSF100920">
    <property type="entry name" value="Heat shock protein 70kD (HSP70), peptide-binding domain"/>
    <property type="match status" value="1"/>
</dbReference>
<dbReference type="OrthoDB" id="434160at2759"/>
<dbReference type="FunFam" id="3.30.420.40:FF:000767">
    <property type="entry name" value="Heat shock protein 70 (HSP70)-4, putative"/>
    <property type="match status" value="2"/>
</dbReference>
<dbReference type="GeneTree" id="ENSGT00940000156067"/>
<protein>
    <submittedName>
        <fullName evidence="8">Heat shock protein 4b</fullName>
    </submittedName>
</protein>
<reference evidence="8" key="3">
    <citation type="submission" date="2025-09" db="UniProtKB">
        <authorList>
            <consortium name="Ensembl"/>
        </authorList>
    </citation>
    <scope>IDENTIFICATION</scope>
</reference>
<dbReference type="FunFam" id="3.30.30.30:FF:000002">
    <property type="entry name" value="Heat shock 70 kDa protein 4"/>
    <property type="match status" value="1"/>
</dbReference>
<dbReference type="SUPFAM" id="SSF100934">
    <property type="entry name" value="Heat shock protein 70kD (HSP70), C-terminal subdomain"/>
    <property type="match status" value="2"/>
</dbReference>
<proteinExistence type="inferred from homology"/>
<dbReference type="Ensembl" id="ENSECRT00000012033.1">
    <property type="protein sequence ID" value="ENSECRP00000011841.1"/>
    <property type="gene ID" value="ENSECRG00000007900.1"/>
</dbReference>
<dbReference type="Gene3D" id="3.30.30.30">
    <property type="match status" value="1"/>
</dbReference>
<dbReference type="Gene3D" id="1.20.1270.10">
    <property type="match status" value="2"/>
</dbReference>
<evidence type="ECO:0000256" key="2">
    <source>
        <dbReference type="ARBA" id="ARBA00007381"/>
    </source>
</evidence>
<gene>
    <name evidence="8" type="primary">HSPA4</name>
    <name evidence="8" type="synonym">LOC114660219</name>
</gene>
<evidence type="ECO:0000256" key="3">
    <source>
        <dbReference type="ARBA" id="ARBA00022490"/>
    </source>
</evidence>
<feature type="compositionally biased region" description="Basic and acidic residues" evidence="7">
    <location>
        <begin position="791"/>
        <end position="805"/>
    </location>
</feature>
<dbReference type="FunFam" id="3.90.640.10:FF:000004">
    <property type="entry name" value="Heat shock 70 kDa protein 4"/>
    <property type="match status" value="1"/>
</dbReference>
<keyword evidence="5" id="KW-0547">Nucleotide-binding</keyword>
<dbReference type="FunFam" id="1.20.1270.10:FF:000002">
    <property type="entry name" value="Heat shock 70 kDa protein 4"/>
    <property type="match status" value="1"/>
</dbReference>
<dbReference type="InterPro" id="IPR043129">
    <property type="entry name" value="ATPase_NBD"/>
</dbReference>
<feature type="region of interest" description="Disordered" evidence="7">
    <location>
        <begin position="786"/>
        <end position="849"/>
    </location>
</feature>
<dbReference type="PROSITE" id="PS00329">
    <property type="entry name" value="HSP70_2"/>
    <property type="match status" value="1"/>
</dbReference>
<evidence type="ECO:0000256" key="1">
    <source>
        <dbReference type="ARBA" id="ARBA00004496"/>
    </source>
</evidence>
<dbReference type="Gene3D" id="2.60.34.10">
    <property type="entry name" value="Substrate Binding Domain Of DNAk, Chain A, domain 1"/>
    <property type="match status" value="1"/>
</dbReference>
<feature type="compositionally biased region" description="Basic and acidic residues" evidence="7">
    <location>
        <begin position="514"/>
        <end position="548"/>
    </location>
</feature>
<evidence type="ECO:0000313" key="9">
    <source>
        <dbReference type="Proteomes" id="UP000694620"/>
    </source>
</evidence>
<keyword evidence="3" id="KW-0963">Cytoplasm</keyword>
<organism evidence="8 9">
    <name type="scientific">Erpetoichthys calabaricus</name>
    <name type="common">Rope fish</name>
    <name type="synonym">Calamoichthys calabaricus</name>
    <dbReference type="NCBI Taxonomy" id="27687"/>
    <lineage>
        <taxon>Eukaryota</taxon>
        <taxon>Metazoa</taxon>
        <taxon>Chordata</taxon>
        <taxon>Craniata</taxon>
        <taxon>Vertebrata</taxon>
        <taxon>Euteleostomi</taxon>
        <taxon>Actinopterygii</taxon>
        <taxon>Polypteriformes</taxon>
        <taxon>Polypteridae</taxon>
        <taxon>Erpetoichthys</taxon>
    </lineage>
</organism>
<feature type="compositionally biased region" description="Basic and acidic residues" evidence="7">
    <location>
        <begin position="556"/>
        <end position="568"/>
    </location>
</feature>
<dbReference type="InterPro" id="IPR013126">
    <property type="entry name" value="Hsp_70_fam"/>
</dbReference>
<dbReference type="Proteomes" id="UP000694620">
    <property type="component" value="Chromosome 11"/>
</dbReference>
<reference evidence="8" key="2">
    <citation type="submission" date="2025-08" db="UniProtKB">
        <authorList>
            <consortium name="Ensembl"/>
        </authorList>
    </citation>
    <scope>IDENTIFICATION</scope>
</reference>
<dbReference type="Pfam" id="PF00012">
    <property type="entry name" value="HSP70"/>
    <property type="match status" value="2"/>
</dbReference>
<dbReference type="GO" id="GO:0005829">
    <property type="term" value="C:cytosol"/>
    <property type="evidence" value="ECO:0007669"/>
    <property type="project" value="TreeGrafter"/>
</dbReference>
<keyword evidence="4" id="KW-0597">Phosphoprotein</keyword>
<dbReference type="FunFam" id="2.60.34.10:FF:000028">
    <property type="entry name" value="Heat shock protein 4b"/>
    <property type="match status" value="1"/>
</dbReference>
<dbReference type="FunFam" id="3.30.420.40:FF:000171">
    <property type="entry name" value="Heat shock 70 kDa protein 4"/>
    <property type="match status" value="1"/>
</dbReference>
<comment type="similarity">
    <text evidence="2">Belongs to the heat shock protein 70 family.</text>
</comment>
<dbReference type="FunFam" id="3.30.420.40:FF:000495">
    <property type="entry name" value="Heat shock protein 4b"/>
    <property type="match status" value="1"/>
</dbReference>
<dbReference type="InterPro" id="IPR018181">
    <property type="entry name" value="Heat_shock_70_CS"/>
</dbReference>
<dbReference type="SUPFAM" id="SSF53067">
    <property type="entry name" value="Actin-like ATPase domain"/>
    <property type="match status" value="2"/>
</dbReference>